<organism evidence="1 2">
    <name type="scientific">Paracoccus jeotgali</name>
    <dbReference type="NCBI Taxonomy" id="2065379"/>
    <lineage>
        <taxon>Bacteria</taxon>
        <taxon>Pseudomonadati</taxon>
        <taxon>Pseudomonadota</taxon>
        <taxon>Alphaproteobacteria</taxon>
        <taxon>Rhodobacterales</taxon>
        <taxon>Paracoccaceae</taxon>
        <taxon>Paracoccus</taxon>
    </lineage>
</organism>
<dbReference type="KEGG" id="paru:CYR75_03590"/>
<keyword evidence="2" id="KW-1185">Reference proteome</keyword>
<reference evidence="2" key="1">
    <citation type="submission" date="2017-12" db="EMBL/GenBank/DDBJ databases">
        <title>Genomic analysis of Paracoccus sp. CBA4604.</title>
        <authorList>
            <person name="Roh S.W."/>
            <person name="Kim J.Y."/>
            <person name="Kim J.S."/>
        </authorList>
    </citation>
    <scope>NUCLEOTIDE SEQUENCE [LARGE SCALE GENOMIC DNA]</scope>
    <source>
        <strain evidence="2">CBA4604</strain>
    </source>
</reference>
<dbReference type="InterPro" id="IPR008767">
    <property type="entry name" value="Phage_SPP1_head-tail_adaptor"/>
</dbReference>
<dbReference type="Proteomes" id="UP000234882">
    <property type="component" value="Chromosome"/>
</dbReference>
<name>A0A2K9MD19_9RHOB</name>
<dbReference type="OrthoDB" id="7570189at2"/>
<evidence type="ECO:0000313" key="2">
    <source>
        <dbReference type="Proteomes" id="UP000234882"/>
    </source>
</evidence>
<dbReference type="EMBL" id="CP025583">
    <property type="protein sequence ID" value="AUM73493.1"/>
    <property type="molecule type" value="Genomic_DNA"/>
</dbReference>
<protein>
    <submittedName>
        <fullName evidence="1">Phage tail protein</fullName>
    </submittedName>
</protein>
<dbReference type="AlphaFoldDB" id="A0A2K9MD19"/>
<dbReference type="RefSeq" id="WP_101498877.1">
    <property type="nucleotide sequence ID" value="NZ_CP025583.1"/>
</dbReference>
<dbReference type="InterPro" id="IPR038666">
    <property type="entry name" value="SSP1_head-tail_sf"/>
</dbReference>
<accession>A0A2K9MD19</accession>
<dbReference type="Pfam" id="PF05521">
    <property type="entry name" value="Phage_HCP"/>
    <property type="match status" value="1"/>
</dbReference>
<sequence length="111" mass="11981">MVPPRLTVPLILETRERQPDGMGGHSVQWVALGQVFAAMKAGRGAMRGAEAGPESVAGWTITLRGFAAGDPRRPRPGQRLRMGTRLFRIESVAEADAAGRYVQVIAEEELA</sequence>
<evidence type="ECO:0000313" key="1">
    <source>
        <dbReference type="EMBL" id="AUM73493.1"/>
    </source>
</evidence>
<gene>
    <name evidence="1" type="ORF">CYR75_03590</name>
</gene>
<dbReference type="Gene3D" id="2.40.10.270">
    <property type="entry name" value="Bacteriophage SPP1 head-tail adaptor protein"/>
    <property type="match status" value="1"/>
</dbReference>
<proteinExistence type="predicted"/>